<dbReference type="Proteomes" id="UP000636709">
    <property type="component" value="Unassembled WGS sequence"/>
</dbReference>
<feature type="chain" id="PRO_5032394192" description="ATP synthase F0 subunit 8" evidence="2">
    <location>
        <begin position="25"/>
        <end position="118"/>
    </location>
</feature>
<proteinExistence type="predicted"/>
<dbReference type="EMBL" id="JACEFO010000036">
    <property type="protein sequence ID" value="KAF8783821.1"/>
    <property type="molecule type" value="Genomic_DNA"/>
</dbReference>
<comment type="caution">
    <text evidence="3">The sequence shown here is derived from an EMBL/GenBank/DDBJ whole genome shotgun (WGS) entry which is preliminary data.</text>
</comment>
<evidence type="ECO:0000313" key="4">
    <source>
        <dbReference type="Proteomes" id="UP000636709"/>
    </source>
</evidence>
<evidence type="ECO:0008006" key="5">
    <source>
        <dbReference type="Google" id="ProtNLM"/>
    </source>
</evidence>
<sequence>MVPSSWNNFLWPLLHFVVVRSNHGERLVRINKEEEERCKKKEEEERCKTKEEDCARSNLQGCWSPFFGRLFSACLLSVCLCGLLFDFLHRFEIEFLSCLEREYCESVVCNLMMYSALI</sequence>
<protein>
    <recommendedName>
        <fullName evidence="5">ATP synthase F0 subunit 8</fullName>
    </recommendedName>
</protein>
<keyword evidence="2" id="KW-0732">Signal</keyword>
<keyword evidence="1" id="KW-0175">Coiled coil</keyword>
<accession>A0A835FZ75</accession>
<keyword evidence="4" id="KW-1185">Reference proteome</keyword>
<evidence type="ECO:0000256" key="1">
    <source>
        <dbReference type="SAM" id="Coils"/>
    </source>
</evidence>
<dbReference type="AlphaFoldDB" id="A0A835FZ75"/>
<organism evidence="3 4">
    <name type="scientific">Digitaria exilis</name>
    <dbReference type="NCBI Taxonomy" id="1010633"/>
    <lineage>
        <taxon>Eukaryota</taxon>
        <taxon>Viridiplantae</taxon>
        <taxon>Streptophyta</taxon>
        <taxon>Embryophyta</taxon>
        <taxon>Tracheophyta</taxon>
        <taxon>Spermatophyta</taxon>
        <taxon>Magnoliopsida</taxon>
        <taxon>Liliopsida</taxon>
        <taxon>Poales</taxon>
        <taxon>Poaceae</taxon>
        <taxon>PACMAD clade</taxon>
        <taxon>Panicoideae</taxon>
        <taxon>Panicodae</taxon>
        <taxon>Paniceae</taxon>
        <taxon>Anthephorinae</taxon>
        <taxon>Digitaria</taxon>
    </lineage>
</organism>
<name>A0A835FZ75_9POAL</name>
<gene>
    <name evidence="3" type="ORF">HU200_000261</name>
</gene>
<feature type="coiled-coil region" evidence="1">
    <location>
        <begin position="24"/>
        <end position="60"/>
    </location>
</feature>
<reference evidence="3" key="1">
    <citation type="submission" date="2020-07" db="EMBL/GenBank/DDBJ databases">
        <title>Genome sequence and genetic diversity analysis of an under-domesticated orphan crop, white fonio (Digitaria exilis).</title>
        <authorList>
            <person name="Bennetzen J.L."/>
            <person name="Chen S."/>
            <person name="Ma X."/>
            <person name="Wang X."/>
            <person name="Yssel A.E.J."/>
            <person name="Chaluvadi S.R."/>
            <person name="Johnson M."/>
            <person name="Gangashetty P."/>
            <person name="Hamidou F."/>
            <person name="Sanogo M.D."/>
            <person name="Zwaenepoel A."/>
            <person name="Wallace J."/>
            <person name="Van De Peer Y."/>
            <person name="Van Deynze A."/>
        </authorList>
    </citation>
    <scope>NUCLEOTIDE SEQUENCE</scope>
    <source>
        <tissue evidence="3">Leaves</tissue>
    </source>
</reference>
<feature type="signal peptide" evidence="2">
    <location>
        <begin position="1"/>
        <end position="24"/>
    </location>
</feature>
<dbReference type="OrthoDB" id="708306at2759"/>
<evidence type="ECO:0000256" key="2">
    <source>
        <dbReference type="SAM" id="SignalP"/>
    </source>
</evidence>
<evidence type="ECO:0000313" key="3">
    <source>
        <dbReference type="EMBL" id="KAF8783821.1"/>
    </source>
</evidence>